<evidence type="ECO:0000313" key="3">
    <source>
        <dbReference type="Proteomes" id="UP001465976"/>
    </source>
</evidence>
<evidence type="ECO:0000313" key="2">
    <source>
        <dbReference type="EMBL" id="KAL0566245.1"/>
    </source>
</evidence>
<organism evidence="2 3">
    <name type="scientific">Marasmius crinis-equi</name>
    <dbReference type="NCBI Taxonomy" id="585013"/>
    <lineage>
        <taxon>Eukaryota</taxon>
        <taxon>Fungi</taxon>
        <taxon>Dikarya</taxon>
        <taxon>Basidiomycota</taxon>
        <taxon>Agaricomycotina</taxon>
        <taxon>Agaricomycetes</taxon>
        <taxon>Agaricomycetidae</taxon>
        <taxon>Agaricales</taxon>
        <taxon>Marasmiineae</taxon>
        <taxon>Marasmiaceae</taxon>
        <taxon>Marasmius</taxon>
    </lineage>
</organism>
<sequence>MVTFKSLVALTLGAVATATPSVVRRQAAGEPLTCSYVLTPSTTVGSDVILTSEFNYESPSHDTINGSGFTGVDNGDGTFTAVGSVGTSALTAEELKALVTIQHFGLGGGICHLRMRDIISGGNMG</sequence>
<keyword evidence="3" id="KW-1185">Reference proteome</keyword>
<feature type="signal peptide" evidence="1">
    <location>
        <begin position="1"/>
        <end position="18"/>
    </location>
</feature>
<protein>
    <submittedName>
        <fullName evidence="2">Uncharacterized protein</fullName>
    </submittedName>
</protein>
<dbReference type="Proteomes" id="UP001465976">
    <property type="component" value="Unassembled WGS sequence"/>
</dbReference>
<evidence type="ECO:0000256" key="1">
    <source>
        <dbReference type="SAM" id="SignalP"/>
    </source>
</evidence>
<reference evidence="2 3" key="1">
    <citation type="submission" date="2024-02" db="EMBL/GenBank/DDBJ databases">
        <title>A draft genome for the cacao thread blight pathogen Marasmius crinis-equi.</title>
        <authorList>
            <person name="Cohen S.P."/>
            <person name="Baruah I.K."/>
            <person name="Amoako-Attah I."/>
            <person name="Bukari Y."/>
            <person name="Meinhardt L.W."/>
            <person name="Bailey B.A."/>
        </authorList>
    </citation>
    <scope>NUCLEOTIDE SEQUENCE [LARGE SCALE GENOMIC DNA]</scope>
    <source>
        <strain evidence="2 3">GH-76</strain>
    </source>
</reference>
<name>A0ABR3ETL6_9AGAR</name>
<keyword evidence="1" id="KW-0732">Signal</keyword>
<comment type="caution">
    <text evidence="2">The sequence shown here is derived from an EMBL/GenBank/DDBJ whole genome shotgun (WGS) entry which is preliminary data.</text>
</comment>
<gene>
    <name evidence="2" type="ORF">V5O48_015769</name>
</gene>
<accession>A0ABR3ETL6</accession>
<proteinExistence type="predicted"/>
<dbReference type="EMBL" id="JBAHYK010001960">
    <property type="protein sequence ID" value="KAL0566245.1"/>
    <property type="molecule type" value="Genomic_DNA"/>
</dbReference>
<feature type="chain" id="PRO_5046734733" evidence="1">
    <location>
        <begin position="19"/>
        <end position="125"/>
    </location>
</feature>